<evidence type="ECO:0000313" key="1">
    <source>
        <dbReference type="EMBL" id="KZL93959.1"/>
    </source>
</evidence>
<protein>
    <submittedName>
        <fullName evidence="1">Putative amidoligase enzyme</fullName>
    </submittedName>
</protein>
<dbReference type="OrthoDB" id="5380364at2"/>
<dbReference type="PANTHER" id="PTHR36847:SF1">
    <property type="entry name" value="AMIDOLIGASE ENZYME"/>
    <property type="match status" value="1"/>
</dbReference>
<dbReference type="GO" id="GO:0016874">
    <property type="term" value="F:ligase activity"/>
    <property type="evidence" value="ECO:0007669"/>
    <property type="project" value="UniProtKB-KW"/>
</dbReference>
<dbReference type="AlphaFoldDB" id="A0A161Y6L0"/>
<dbReference type="RefSeq" id="WP_073393119.1">
    <property type="nucleotide sequence ID" value="NZ_FQXL01000010.1"/>
</dbReference>
<gene>
    <name evidence="1" type="ORF">CLMAG_10120</name>
</gene>
<proteinExistence type="predicted"/>
<dbReference type="EMBL" id="LWAE01000001">
    <property type="protein sequence ID" value="KZL93959.1"/>
    <property type="molecule type" value="Genomic_DNA"/>
</dbReference>
<evidence type="ECO:0000313" key="2">
    <source>
        <dbReference type="Proteomes" id="UP000076603"/>
    </source>
</evidence>
<reference evidence="1 2" key="1">
    <citation type="submission" date="2016-04" db="EMBL/GenBank/DDBJ databases">
        <title>Genome sequence of Clostridium magnum DSM 2767.</title>
        <authorList>
            <person name="Poehlein A."/>
            <person name="Uhlig R."/>
            <person name="Fischer R."/>
            <person name="Bahl H."/>
            <person name="Daniel R."/>
        </authorList>
    </citation>
    <scope>NUCLEOTIDE SEQUENCE [LARGE SCALE GENOMIC DNA]</scope>
    <source>
        <strain evidence="1 2">DSM 2767</strain>
    </source>
</reference>
<sequence>MKNQTIGVEIEMTGITREKAAEVTAKFLGGEVKRTFDSYDTYKVTAPDRRVWKIMSDASIETMKKEKGVLTSADKSYSVELVTPILKYDEDIEKLQEVIRKLRHAGAVSESRLKCGIHIQIGAKEHTPNTLKNLVNLMASKEDLIYKSLEIDPGRVRYCKKVNENLIETINKKKPKNLKALADIWYSEYGVESRSRHYHSSRYHGLNLHSTFTKGTIEFRLFNGTLHAGKIRSYIVFCLAISYQALKQKSASARRTHTDNEKYTFRCWLLRLGLIGDEFKNCRQHLMKALDGDAAWRRPRAA</sequence>
<name>A0A161Y6L0_9CLOT</name>
<comment type="caution">
    <text evidence="1">The sequence shown here is derived from an EMBL/GenBank/DDBJ whole genome shotgun (WGS) entry which is preliminary data.</text>
</comment>
<keyword evidence="1" id="KW-0436">Ligase</keyword>
<keyword evidence="2" id="KW-1185">Reference proteome</keyword>
<organism evidence="1 2">
    <name type="scientific">Clostridium magnum DSM 2767</name>
    <dbReference type="NCBI Taxonomy" id="1121326"/>
    <lineage>
        <taxon>Bacteria</taxon>
        <taxon>Bacillati</taxon>
        <taxon>Bacillota</taxon>
        <taxon>Clostridia</taxon>
        <taxon>Eubacteriales</taxon>
        <taxon>Clostridiaceae</taxon>
        <taxon>Clostridium</taxon>
    </lineage>
</organism>
<dbReference type="Proteomes" id="UP000076603">
    <property type="component" value="Unassembled WGS sequence"/>
</dbReference>
<accession>A0A161Y6L0</accession>
<dbReference type="STRING" id="1121326.CLMAG_10120"/>
<dbReference type="PATRIC" id="fig|1121326.3.peg.969"/>
<dbReference type="InterPro" id="IPR022025">
    <property type="entry name" value="Amidoligase_2"/>
</dbReference>
<dbReference type="Pfam" id="PF12224">
    <property type="entry name" value="Amidoligase_2"/>
    <property type="match status" value="1"/>
</dbReference>
<dbReference type="PANTHER" id="PTHR36847">
    <property type="entry name" value="AMIDOLIGASE ENZYME"/>
    <property type="match status" value="1"/>
</dbReference>